<keyword evidence="7 8" id="KW-0998">Cell outer membrane</keyword>
<dbReference type="Proteomes" id="UP000295341">
    <property type="component" value="Unassembled WGS sequence"/>
</dbReference>
<keyword evidence="6 8" id="KW-0472">Membrane</keyword>
<dbReference type="Pfam" id="PF07715">
    <property type="entry name" value="Plug"/>
    <property type="match status" value="1"/>
</dbReference>
<proteinExistence type="inferred from homology"/>
<feature type="region of interest" description="Disordered" evidence="10">
    <location>
        <begin position="288"/>
        <end position="310"/>
    </location>
</feature>
<keyword evidence="13" id="KW-0675">Receptor</keyword>
<dbReference type="GO" id="GO:0044718">
    <property type="term" value="P:siderophore transmembrane transport"/>
    <property type="evidence" value="ECO:0007669"/>
    <property type="project" value="TreeGrafter"/>
</dbReference>
<dbReference type="InterPro" id="IPR036942">
    <property type="entry name" value="Beta-barrel_TonB_sf"/>
</dbReference>
<sequence length="732" mass="78936">MSNIHPRHHGGSVAVFDAQRTVLGLALALPWCAQAQTLPVPPEPAVTLEEVVVEAHPLGRTAEELVRPVDVLSGEELERSRNGTIGDVLAHRPGVSNASFGPGVGRPVIRGQGTPRVQVLDNGIATMDASSISADHAVGVDPLGADRVEIIKGPATLLYGGAASAGVVNLVDDRLPDKVTPGLNLRGLTSYGSNADEKNAALRAHYGTGPLQLGAQYGTRRAGDFSVPGYAARQSEGGHVHEGEEEETPRRNVLDNSRLRSDSIGASTAYVGARGMFGVAMSDLESEYGIPSGGHHHHDHEGEEDEAGHSHDGVRIELEQTRYDLRGLLLAPMAGIEDVEARVGINDYQHREVEPSGTIGTVFDVEEIEARLQATHLPAGLWQGVLGLQYGHRDFVAVGAEAFVPRTKTESLGLFVVEDRPFGEHRLELGARVDHLKHAPEAERARNMDFTTWSLSAGISFLLVEHLHLRLNAQQAERAPSAEELYANGPHLATSSFERGSQALDPEATSSFEVAFLRDHGRLQWEVGAFYSHIADYVYLSEVDVGLDADGGGTADSDGEADRVDEDGSFDADGELLLVDQRQEDARFYGGEVSVSYAVLDRGPARLSLQAFGDVVRGERDGGRDLPRIPPLRGGVGFEASYSAFSGGVRYLRADKQDRKATLETNTPGYDLVTADFDYRFRLAGVTATLFVQGRNLLDEKVRLSTSFLKDVAPLPGRSIFTGIRFDFRPPA</sequence>
<dbReference type="GO" id="GO:0009279">
    <property type="term" value="C:cell outer membrane"/>
    <property type="evidence" value="ECO:0007669"/>
    <property type="project" value="UniProtKB-SubCell"/>
</dbReference>
<comment type="subcellular location">
    <subcellularLocation>
        <location evidence="1 8">Cell outer membrane</location>
        <topology evidence="1 8">Multi-pass membrane protein</topology>
    </subcellularLocation>
</comment>
<evidence type="ECO:0000256" key="6">
    <source>
        <dbReference type="ARBA" id="ARBA00023136"/>
    </source>
</evidence>
<dbReference type="InterPro" id="IPR037066">
    <property type="entry name" value="Plug_dom_sf"/>
</dbReference>
<evidence type="ECO:0000256" key="5">
    <source>
        <dbReference type="ARBA" id="ARBA00023077"/>
    </source>
</evidence>
<evidence type="ECO:0000256" key="7">
    <source>
        <dbReference type="ARBA" id="ARBA00023237"/>
    </source>
</evidence>
<dbReference type="OrthoDB" id="9795928at2"/>
<dbReference type="SUPFAM" id="SSF56935">
    <property type="entry name" value="Porins"/>
    <property type="match status" value="1"/>
</dbReference>
<evidence type="ECO:0000313" key="14">
    <source>
        <dbReference type="Proteomes" id="UP000295341"/>
    </source>
</evidence>
<keyword evidence="14" id="KW-1185">Reference proteome</keyword>
<evidence type="ECO:0000259" key="11">
    <source>
        <dbReference type="Pfam" id="PF00593"/>
    </source>
</evidence>
<evidence type="ECO:0000313" key="13">
    <source>
        <dbReference type="EMBL" id="TDU25626.1"/>
    </source>
</evidence>
<dbReference type="PANTHER" id="PTHR30069:SF40">
    <property type="entry name" value="TONB-DEPENDENT RECEPTOR NMB0964-RELATED"/>
    <property type="match status" value="1"/>
</dbReference>
<dbReference type="InterPro" id="IPR012910">
    <property type="entry name" value="Plug_dom"/>
</dbReference>
<keyword evidence="4 8" id="KW-0812">Transmembrane</keyword>
<reference evidence="13 14" key="1">
    <citation type="submission" date="2019-03" db="EMBL/GenBank/DDBJ databases">
        <title>Genomic Encyclopedia of Type Strains, Phase IV (KMG-IV): sequencing the most valuable type-strain genomes for metagenomic binning, comparative biology and taxonomic classification.</title>
        <authorList>
            <person name="Goeker M."/>
        </authorList>
    </citation>
    <scope>NUCLEOTIDE SEQUENCE [LARGE SCALE GENOMIC DNA]</scope>
    <source>
        <strain evidence="13 14">DSM 26377</strain>
    </source>
</reference>
<evidence type="ECO:0000256" key="8">
    <source>
        <dbReference type="PROSITE-ProRule" id="PRU01360"/>
    </source>
</evidence>
<dbReference type="EMBL" id="SOBT01000011">
    <property type="protein sequence ID" value="TDU25626.1"/>
    <property type="molecule type" value="Genomic_DNA"/>
</dbReference>
<dbReference type="InterPro" id="IPR000531">
    <property type="entry name" value="Beta-barrel_TonB"/>
</dbReference>
<feature type="domain" description="TonB-dependent receptor plug" evidence="12">
    <location>
        <begin position="63"/>
        <end position="167"/>
    </location>
</feature>
<organism evidence="13 14">
    <name type="scientific">Panacagrimonas perspica</name>
    <dbReference type="NCBI Taxonomy" id="381431"/>
    <lineage>
        <taxon>Bacteria</taxon>
        <taxon>Pseudomonadati</taxon>
        <taxon>Pseudomonadota</taxon>
        <taxon>Gammaproteobacteria</taxon>
        <taxon>Nevskiales</taxon>
        <taxon>Nevskiaceae</taxon>
        <taxon>Panacagrimonas</taxon>
    </lineage>
</organism>
<protein>
    <submittedName>
        <fullName evidence="13">Iron complex outermembrane receptor protein</fullName>
    </submittedName>
</protein>
<evidence type="ECO:0000256" key="9">
    <source>
        <dbReference type="RuleBase" id="RU003357"/>
    </source>
</evidence>
<dbReference type="Gene3D" id="2.170.130.10">
    <property type="entry name" value="TonB-dependent receptor, plug domain"/>
    <property type="match status" value="1"/>
</dbReference>
<evidence type="ECO:0000256" key="1">
    <source>
        <dbReference type="ARBA" id="ARBA00004571"/>
    </source>
</evidence>
<dbReference type="PROSITE" id="PS52016">
    <property type="entry name" value="TONB_DEPENDENT_REC_3"/>
    <property type="match status" value="1"/>
</dbReference>
<feature type="compositionally biased region" description="Basic and acidic residues" evidence="10">
    <location>
        <begin position="236"/>
        <end position="256"/>
    </location>
</feature>
<feature type="domain" description="TonB-dependent receptor-like beta-barrel" evidence="11">
    <location>
        <begin position="377"/>
        <end position="697"/>
    </location>
</feature>
<dbReference type="RefSeq" id="WP_133883236.1">
    <property type="nucleotide sequence ID" value="NZ_MWIN01000008.1"/>
</dbReference>
<comment type="similarity">
    <text evidence="8 9">Belongs to the TonB-dependent receptor family.</text>
</comment>
<evidence type="ECO:0000259" key="12">
    <source>
        <dbReference type="Pfam" id="PF07715"/>
    </source>
</evidence>
<keyword evidence="5 9" id="KW-0798">TonB box</keyword>
<dbReference type="PANTHER" id="PTHR30069">
    <property type="entry name" value="TONB-DEPENDENT OUTER MEMBRANE RECEPTOR"/>
    <property type="match status" value="1"/>
</dbReference>
<dbReference type="InterPro" id="IPR039426">
    <property type="entry name" value="TonB-dep_rcpt-like"/>
</dbReference>
<gene>
    <name evidence="13" type="ORF">DFR24_4069</name>
</gene>
<name>A0A4S3K6I7_9GAMM</name>
<evidence type="ECO:0000256" key="3">
    <source>
        <dbReference type="ARBA" id="ARBA00022452"/>
    </source>
</evidence>
<dbReference type="GO" id="GO:0015344">
    <property type="term" value="F:siderophore uptake transmembrane transporter activity"/>
    <property type="evidence" value="ECO:0007669"/>
    <property type="project" value="TreeGrafter"/>
</dbReference>
<dbReference type="Pfam" id="PF00593">
    <property type="entry name" value="TonB_dep_Rec_b-barrel"/>
    <property type="match status" value="1"/>
</dbReference>
<dbReference type="Gene3D" id="2.40.170.20">
    <property type="entry name" value="TonB-dependent receptor, beta-barrel domain"/>
    <property type="match status" value="1"/>
</dbReference>
<keyword evidence="2 8" id="KW-0813">Transport</keyword>
<evidence type="ECO:0000256" key="10">
    <source>
        <dbReference type="SAM" id="MobiDB-lite"/>
    </source>
</evidence>
<dbReference type="AlphaFoldDB" id="A0A4S3K6I7"/>
<feature type="region of interest" description="Disordered" evidence="10">
    <location>
        <begin position="231"/>
        <end position="256"/>
    </location>
</feature>
<comment type="caution">
    <text evidence="13">The sequence shown here is derived from an EMBL/GenBank/DDBJ whole genome shotgun (WGS) entry which is preliminary data.</text>
</comment>
<keyword evidence="3 8" id="KW-1134">Transmembrane beta strand</keyword>
<evidence type="ECO:0000256" key="2">
    <source>
        <dbReference type="ARBA" id="ARBA00022448"/>
    </source>
</evidence>
<accession>A0A4S3K6I7</accession>
<evidence type="ECO:0000256" key="4">
    <source>
        <dbReference type="ARBA" id="ARBA00022692"/>
    </source>
</evidence>